<dbReference type="AlphaFoldDB" id="A0A0A7EBE3"/>
<sequence length="96" mass="11315">MEFKITELVATTISGITLWAFNIARQSNSKEHQLKANQEYAKLFNYLKSKPENMESIKTICEKLNWSQNQLKRVVKRAPFRFHFKGKCIRVDLLKP</sequence>
<dbReference type="KEGG" id="pseo:OM33_01290"/>
<reference evidence="1 2" key="1">
    <citation type="submission" date="2014-11" db="EMBL/GenBank/DDBJ databases">
        <title>Complete Genome Sequence of Pseudoalteromonas sp. Strain OCN003 Isolated from Kaneohe Bay, Oahu, Hawaii.</title>
        <authorList>
            <person name="Beurmann S."/>
            <person name="Videau P."/>
            <person name="Ushijima B."/>
            <person name="Smith A.M."/>
            <person name="Aeby G.S."/>
            <person name="Callahan S.M."/>
            <person name="Belcaid M."/>
        </authorList>
    </citation>
    <scope>NUCLEOTIDE SEQUENCE [LARGE SCALE GENOMIC DNA]</scope>
    <source>
        <strain evidence="1 2">OCN003</strain>
    </source>
</reference>
<dbReference type="OrthoDB" id="9903877at2"/>
<name>A0A0A7EBE3_9GAMM</name>
<organism evidence="1 2">
    <name type="scientific">Pseudoalteromonas piratica</name>
    <dbReference type="NCBI Taxonomy" id="1348114"/>
    <lineage>
        <taxon>Bacteria</taxon>
        <taxon>Pseudomonadati</taxon>
        <taxon>Pseudomonadota</taxon>
        <taxon>Gammaproteobacteria</taxon>
        <taxon>Alteromonadales</taxon>
        <taxon>Pseudoalteromonadaceae</taxon>
        <taxon>Pseudoalteromonas</taxon>
    </lineage>
</organism>
<dbReference type="eggNOG" id="ENOG5033ZD8">
    <property type="taxonomic scope" value="Bacteria"/>
</dbReference>
<proteinExistence type="predicted"/>
<evidence type="ECO:0000313" key="1">
    <source>
        <dbReference type="EMBL" id="AIY63940.1"/>
    </source>
</evidence>
<dbReference type="HOGENOM" id="CLU_2357611_0_0_6"/>
<keyword evidence="2" id="KW-1185">Reference proteome</keyword>
<evidence type="ECO:0000313" key="2">
    <source>
        <dbReference type="Proteomes" id="UP000030341"/>
    </source>
</evidence>
<protein>
    <submittedName>
        <fullName evidence="1">Uncharacterized protein</fullName>
    </submittedName>
</protein>
<dbReference type="EMBL" id="CP009888">
    <property type="protein sequence ID" value="AIY63940.1"/>
    <property type="molecule type" value="Genomic_DNA"/>
</dbReference>
<dbReference type="Proteomes" id="UP000030341">
    <property type="component" value="Chromosome 1"/>
</dbReference>
<accession>A0A0A7EBE3</accession>
<dbReference type="RefSeq" id="WP_038637712.1">
    <property type="nucleotide sequence ID" value="NZ_CP009888.1"/>
</dbReference>
<gene>
    <name evidence="1" type="ORF">OM33_01290</name>
</gene>